<name>A0A9P8MNZ5_9HYPO</name>
<dbReference type="Proteomes" id="UP000824596">
    <property type="component" value="Unassembled WGS sequence"/>
</dbReference>
<gene>
    <name evidence="2" type="ORF">HRG_09465</name>
</gene>
<accession>A0A9P8MNZ5</accession>
<sequence>MPKPDITPVGAPNKPLAAGIVAPKVPTGTSSKVTKPSATDITVAAAENIVKATDKPDSKPSTSSTSDTTSSSSVRAESSLSSSSPGMKAQQTGEPGASGTPRSSSGDFSSQVTTGLTSSSESSPSSVPPAPIKMATIIASDVVFPVATYTGLLSRLPCLKAMQSGTISATISIIYIVEGCGKAGAKCPVGGISTENVSVSYSPPDRKSLEDLFVNLEVRGIYQCA</sequence>
<feature type="compositionally biased region" description="Polar residues" evidence="1">
    <location>
        <begin position="27"/>
        <end position="40"/>
    </location>
</feature>
<feature type="compositionally biased region" description="Low complexity" evidence="1">
    <location>
        <begin position="59"/>
        <end position="84"/>
    </location>
</feature>
<dbReference type="GeneID" id="68358594"/>
<proteinExistence type="predicted"/>
<dbReference type="AlphaFoldDB" id="A0A9P8MNZ5"/>
<keyword evidence="3" id="KW-1185">Reference proteome</keyword>
<organism evidence="2 3">
    <name type="scientific">Hirsutella rhossiliensis</name>
    <dbReference type="NCBI Taxonomy" id="111463"/>
    <lineage>
        <taxon>Eukaryota</taxon>
        <taxon>Fungi</taxon>
        <taxon>Dikarya</taxon>
        <taxon>Ascomycota</taxon>
        <taxon>Pezizomycotina</taxon>
        <taxon>Sordariomycetes</taxon>
        <taxon>Hypocreomycetidae</taxon>
        <taxon>Hypocreales</taxon>
        <taxon>Ophiocordycipitaceae</taxon>
        <taxon>Hirsutella</taxon>
    </lineage>
</organism>
<evidence type="ECO:0000313" key="3">
    <source>
        <dbReference type="Proteomes" id="UP000824596"/>
    </source>
</evidence>
<reference evidence="2" key="1">
    <citation type="submission" date="2021-09" db="EMBL/GenBank/DDBJ databases">
        <title>A high-quality genome of the endoparasitic fungus Hirsutella rhossiliensis with a comparison of Hirsutella genomes reveals transposable elements contributing to genome size variation.</title>
        <authorList>
            <person name="Lin R."/>
            <person name="Jiao Y."/>
            <person name="Sun X."/>
            <person name="Ling J."/>
            <person name="Xie B."/>
            <person name="Cheng X."/>
        </authorList>
    </citation>
    <scope>NUCLEOTIDE SEQUENCE</scope>
    <source>
        <strain evidence="2">HR02</strain>
    </source>
</reference>
<evidence type="ECO:0000313" key="2">
    <source>
        <dbReference type="EMBL" id="KAH0959683.1"/>
    </source>
</evidence>
<feature type="compositionally biased region" description="Polar residues" evidence="1">
    <location>
        <begin position="100"/>
        <end position="117"/>
    </location>
</feature>
<feature type="region of interest" description="Disordered" evidence="1">
    <location>
        <begin position="1"/>
        <end position="128"/>
    </location>
</feature>
<protein>
    <submittedName>
        <fullName evidence="2">Uncharacterized protein</fullName>
    </submittedName>
</protein>
<evidence type="ECO:0000256" key="1">
    <source>
        <dbReference type="SAM" id="MobiDB-lite"/>
    </source>
</evidence>
<comment type="caution">
    <text evidence="2">The sequence shown here is derived from an EMBL/GenBank/DDBJ whole genome shotgun (WGS) entry which is preliminary data.</text>
</comment>
<dbReference type="RefSeq" id="XP_044717196.1">
    <property type="nucleotide sequence ID" value="XM_044867936.1"/>
</dbReference>
<dbReference type="EMBL" id="JAIZPD010000012">
    <property type="protein sequence ID" value="KAH0959683.1"/>
    <property type="molecule type" value="Genomic_DNA"/>
</dbReference>